<dbReference type="Proteomes" id="UP000293296">
    <property type="component" value="Chromosome"/>
</dbReference>
<evidence type="ECO:0000256" key="1">
    <source>
        <dbReference type="SAM" id="MobiDB-lite"/>
    </source>
</evidence>
<keyword evidence="3" id="KW-1185">Reference proteome</keyword>
<dbReference type="KEGG" id="dcb:C3Y92_09365"/>
<accession>A0A4P6HN32</accession>
<organism evidence="2 3">
    <name type="scientific">Solidesulfovibrio carbinolicus</name>
    <dbReference type="NCBI Taxonomy" id="296842"/>
    <lineage>
        <taxon>Bacteria</taxon>
        <taxon>Pseudomonadati</taxon>
        <taxon>Thermodesulfobacteriota</taxon>
        <taxon>Desulfovibrionia</taxon>
        <taxon>Desulfovibrionales</taxon>
        <taxon>Desulfovibrionaceae</taxon>
        <taxon>Solidesulfovibrio</taxon>
    </lineage>
</organism>
<name>A0A4P6HN32_9BACT</name>
<reference evidence="2 3" key="1">
    <citation type="submission" date="2018-02" db="EMBL/GenBank/DDBJ databases">
        <title>Genome sequence of Desulfovibrio carbinolicus DSM 3852.</title>
        <authorList>
            <person name="Wilbanks E."/>
            <person name="Skennerton C.T."/>
            <person name="Orphan V.J."/>
        </authorList>
    </citation>
    <scope>NUCLEOTIDE SEQUENCE [LARGE SCALE GENOMIC DNA]</scope>
    <source>
        <strain evidence="2 3">DSM 3852</strain>
    </source>
</reference>
<evidence type="ECO:0000313" key="2">
    <source>
        <dbReference type="EMBL" id="QAZ67420.1"/>
    </source>
</evidence>
<evidence type="ECO:0000313" key="3">
    <source>
        <dbReference type="Proteomes" id="UP000293296"/>
    </source>
</evidence>
<dbReference type="AlphaFoldDB" id="A0A4P6HN32"/>
<feature type="compositionally biased region" description="Basic and acidic residues" evidence="1">
    <location>
        <begin position="42"/>
        <end position="55"/>
    </location>
</feature>
<dbReference type="EMBL" id="CP026538">
    <property type="protein sequence ID" value="QAZ67420.1"/>
    <property type="molecule type" value="Genomic_DNA"/>
</dbReference>
<gene>
    <name evidence="2" type="ORF">C3Y92_09365</name>
</gene>
<feature type="region of interest" description="Disordered" evidence="1">
    <location>
        <begin position="1"/>
        <end position="94"/>
    </location>
</feature>
<proteinExistence type="predicted"/>
<feature type="region of interest" description="Disordered" evidence="1">
    <location>
        <begin position="109"/>
        <end position="152"/>
    </location>
</feature>
<dbReference type="RefSeq" id="WP_129351987.1">
    <property type="nucleotide sequence ID" value="NZ_CP026538.1"/>
</dbReference>
<protein>
    <submittedName>
        <fullName evidence="2">Uncharacterized protein</fullName>
    </submittedName>
</protein>
<sequence>MANRSRLGRDPLQAAPKPSASKPAAPRRKPAAAKGGVSANTAKKEPAAAPNDDRPAPVTATATSPKGTPALDAPKKAQPLADADSQTPLSAQVTEATALAEAAIPAQPLSVAADRSPESAPGMATGPAPEANQPAVLSSAPDPVLPSTDADNQTAAPVLAQEAAALAKADCVLASDATASQEACPAACPGTAGPALATDAHPVAVFLRGVLEGLLPEGEAALCVDVDESTNALPVEKLFFFSHALQRIAMPLENAASAGWRPGTATGPLPVLTARLRPIGRGRHSLTLFDNGCFFKNRLPGLSLDMEALTPLTTFVAKRQGSVVLARGRVTAFEIIG</sequence>
<dbReference type="OrthoDB" id="5458703at2"/>
<feature type="compositionally biased region" description="Low complexity" evidence="1">
    <location>
        <begin position="14"/>
        <end position="24"/>
    </location>
</feature>